<dbReference type="InterPro" id="IPR013249">
    <property type="entry name" value="RNA_pol_sigma70_r4_t2"/>
</dbReference>
<keyword evidence="7" id="KW-1185">Reference proteome</keyword>
<dbReference type="Proteomes" id="UP000192980">
    <property type="component" value="Unassembled WGS sequence"/>
</dbReference>
<sequence>MQINKKQFETLFQLYWKRMFLFTVKTVADEEDAKEIVQEVFKSLWERSNNLELADAERYLLRSVKLKSLEYLRNKGNKIRHHKVILHNKTPYYEDNNFQYKELKNQLNTVVESLPNQCKNVFKMSREEGLTNKEIAGNLLITERAVEYHISKALSIIRLRLSESLNI</sequence>
<reference evidence="6 7" key="1">
    <citation type="submission" date="2017-04" db="EMBL/GenBank/DDBJ databases">
        <authorList>
            <person name="Afonso C.L."/>
            <person name="Miller P.J."/>
            <person name="Scott M.A."/>
            <person name="Spackman E."/>
            <person name="Goraichik I."/>
            <person name="Dimitrov K.M."/>
            <person name="Suarez D.L."/>
            <person name="Swayne D.E."/>
        </authorList>
    </citation>
    <scope>NUCLEOTIDE SEQUENCE [LARGE SCALE GENOMIC DNA]</scope>
    <source>
        <strain evidence="6 7">DSM 22418</strain>
    </source>
</reference>
<dbReference type="NCBIfam" id="TIGR02985">
    <property type="entry name" value="Sig70_bacteroi1"/>
    <property type="match status" value="1"/>
</dbReference>
<dbReference type="RefSeq" id="WP_085473528.1">
    <property type="nucleotide sequence ID" value="NZ_FXAU01000005.1"/>
</dbReference>
<dbReference type="Pfam" id="PF08281">
    <property type="entry name" value="Sigma70_r4_2"/>
    <property type="match status" value="1"/>
</dbReference>
<evidence type="ECO:0000259" key="5">
    <source>
        <dbReference type="Pfam" id="PF08281"/>
    </source>
</evidence>
<dbReference type="SUPFAM" id="SSF88659">
    <property type="entry name" value="Sigma3 and sigma4 domains of RNA polymerase sigma factors"/>
    <property type="match status" value="1"/>
</dbReference>
<name>A0A1X7KEJ3_9SPHI</name>
<dbReference type="SUPFAM" id="SSF88946">
    <property type="entry name" value="Sigma2 domain of RNA polymerase sigma factors"/>
    <property type="match status" value="1"/>
</dbReference>
<organism evidence="6 7">
    <name type="scientific">Sphingobacterium psychroaquaticum</name>
    <dbReference type="NCBI Taxonomy" id="561061"/>
    <lineage>
        <taxon>Bacteria</taxon>
        <taxon>Pseudomonadati</taxon>
        <taxon>Bacteroidota</taxon>
        <taxon>Sphingobacteriia</taxon>
        <taxon>Sphingobacteriales</taxon>
        <taxon>Sphingobacteriaceae</taxon>
        <taxon>Sphingobacterium</taxon>
    </lineage>
</organism>
<dbReference type="Gene3D" id="1.10.10.10">
    <property type="entry name" value="Winged helix-like DNA-binding domain superfamily/Winged helix DNA-binding domain"/>
    <property type="match status" value="1"/>
</dbReference>
<keyword evidence="4" id="KW-0804">Transcription</keyword>
<dbReference type="STRING" id="561061.SAMN05660862_2805"/>
<gene>
    <name evidence="6" type="ORF">SAMN05660862_2805</name>
</gene>
<dbReference type="PANTHER" id="PTHR43133">
    <property type="entry name" value="RNA POLYMERASE ECF-TYPE SIGMA FACTO"/>
    <property type="match status" value="1"/>
</dbReference>
<dbReference type="InterPro" id="IPR013325">
    <property type="entry name" value="RNA_pol_sigma_r2"/>
</dbReference>
<evidence type="ECO:0000256" key="3">
    <source>
        <dbReference type="ARBA" id="ARBA00023082"/>
    </source>
</evidence>
<accession>A0A1X7KEJ3</accession>
<comment type="similarity">
    <text evidence="1">Belongs to the sigma-70 factor family. ECF subfamily.</text>
</comment>
<keyword evidence="2" id="KW-0805">Transcription regulation</keyword>
<dbReference type="InterPro" id="IPR036388">
    <property type="entry name" value="WH-like_DNA-bd_sf"/>
</dbReference>
<dbReference type="GO" id="GO:0003677">
    <property type="term" value="F:DNA binding"/>
    <property type="evidence" value="ECO:0007669"/>
    <property type="project" value="InterPro"/>
</dbReference>
<evidence type="ECO:0000313" key="6">
    <source>
        <dbReference type="EMBL" id="SMG39634.1"/>
    </source>
</evidence>
<dbReference type="InterPro" id="IPR013324">
    <property type="entry name" value="RNA_pol_sigma_r3/r4-like"/>
</dbReference>
<dbReference type="GO" id="GO:0006352">
    <property type="term" value="P:DNA-templated transcription initiation"/>
    <property type="evidence" value="ECO:0007669"/>
    <property type="project" value="InterPro"/>
</dbReference>
<protein>
    <submittedName>
        <fullName evidence="6">RNA polymerase sigma-70 factor, ECF subfamily</fullName>
    </submittedName>
</protein>
<proteinExistence type="inferred from homology"/>
<dbReference type="InterPro" id="IPR039425">
    <property type="entry name" value="RNA_pol_sigma-70-like"/>
</dbReference>
<evidence type="ECO:0000256" key="1">
    <source>
        <dbReference type="ARBA" id="ARBA00010641"/>
    </source>
</evidence>
<dbReference type="GO" id="GO:0016987">
    <property type="term" value="F:sigma factor activity"/>
    <property type="evidence" value="ECO:0007669"/>
    <property type="project" value="UniProtKB-KW"/>
</dbReference>
<keyword evidence="3" id="KW-0731">Sigma factor</keyword>
<dbReference type="OrthoDB" id="665113at2"/>
<evidence type="ECO:0000313" key="7">
    <source>
        <dbReference type="Proteomes" id="UP000192980"/>
    </source>
</evidence>
<dbReference type="InterPro" id="IPR014327">
    <property type="entry name" value="RNA_pol_sigma70_bacteroid"/>
</dbReference>
<dbReference type="InterPro" id="IPR014284">
    <property type="entry name" value="RNA_pol_sigma-70_dom"/>
</dbReference>
<dbReference type="EMBL" id="FXAU01000005">
    <property type="protein sequence ID" value="SMG39634.1"/>
    <property type="molecule type" value="Genomic_DNA"/>
</dbReference>
<feature type="domain" description="RNA polymerase sigma factor 70 region 4 type 2" evidence="5">
    <location>
        <begin position="106"/>
        <end position="154"/>
    </location>
</feature>
<dbReference type="AlphaFoldDB" id="A0A1X7KEJ3"/>
<evidence type="ECO:0000256" key="4">
    <source>
        <dbReference type="ARBA" id="ARBA00023163"/>
    </source>
</evidence>
<evidence type="ECO:0000256" key="2">
    <source>
        <dbReference type="ARBA" id="ARBA00023015"/>
    </source>
</evidence>
<dbReference type="NCBIfam" id="TIGR02937">
    <property type="entry name" value="sigma70-ECF"/>
    <property type="match status" value="1"/>
</dbReference>
<dbReference type="Gene3D" id="1.10.1740.10">
    <property type="match status" value="1"/>
</dbReference>
<dbReference type="PANTHER" id="PTHR43133:SF46">
    <property type="entry name" value="RNA POLYMERASE SIGMA-70 FACTOR ECF SUBFAMILY"/>
    <property type="match status" value="1"/>
</dbReference>